<feature type="chain" id="PRO_5015734469" description="DUF3047 domain-containing protein" evidence="1">
    <location>
        <begin position="25"/>
        <end position="191"/>
    </location>
</feature>
<dbReference type="Proteomes" id="UP000239576">
    <property type="component" value="Unassembled WGS sequence"/>
</dbReference>
<comment type="caution">
    <text evidence="2">The sequence shown here is derived from an EMBL/GenBank/DDBJ whole genome shotgun (WGS) entry which is preliminary data.</text>
</comment>
<dbReference type="RefSeq" id="WP_106258876.1">
    <property type="nucleotide sequence ID" value="NZ_CAWNSW010000161.1"/>
</dbReference>
<dbReference type="OrthoDB" id="572771at2"/>
<evidence type="ECO:0000313" key="3">
    <source>
        <dbReference type="Proteomes" id="UP000239576"/>
    </source>
</evidence>
<dbReference type="AlphaFoldDB" id="A0A2T1DZ50"/>
<feature type="signal peptide" evidence="1">
    <location>
        <begin position="1"/>
        <end position="24"/>
    </location>
</feature>
<evidence type="ECO:0000256" key="1">
    <source>
        <dbReference type="SAM" id="SignalP"/>
    </source>
</evidence>
<protein>
    <recommendedName>
        <fullName evidence="4">DUF3047 domain-containing protein</fullName>
    </recommendedName>
</protein>
<reference evidence="2 3" key="2">
    <citation type="submission" date="2018-03" db="EMBL/GenBank/DDBJ databases">
        <title>The ancient ancestry and fast evolution of plastids.</title>
        <authorList>
            <person name="Moore K.R."/>
            <person name="Magnabosco C."/>
            <person name="Momper L."/>
            <person name="Gold D.A."/>
            <person name="Bosak T."/>
            <person name="Fournier G.P."/>
        </authorList>
    </citation>
    <scope>NUCLEOTIDE SEQUENCE [LARGE SCALE GENOMIC DNA]</scope>
    <source>
        <strain evidence="2 3">ULC18</strain>
    </source>
</reference>
<evidence type="ECO:0008006" key="4">
    <source>
        <dbReference type="Google" id="ProtNLM"/>
    </source>
</evidence>
<accession>A0A2T1DZ50</accession>
<keyword evidence="1" id="KW-0732">Signal</keyword>
<reference evidence="3" key="1">
    <citation type="submission" date="2018-02" db="EMBL/GenBank/DDBJ databases">
        <authorList>
            <person name="Moore K."/>
            <person name="Momper L."/>
        </authorList>
    </citation>
    <scope>NUCLEOTIDE SEQUENCE [LARGE SCALE GENOMIC DNA]</scope>
    <source>
        <strain evidence="3">ULC18</strain>
    </source>
</reference>
<dbReference type="EMBL" id="PVWK01000123">
    <property type="protein sequence ID" value="PSB25654.1"/>
    <property type="molecule type" value="Genomic_DNA"/>
</dbReference>
<gene>
    <name evidence="2" type="ORF">C7B82_22825</name>
</gene>
<proteinExistence type="predicted"/>
<name>A0A2T1DZ50_9CYAN</name>
<organism evidence="2 3">
    <name type="scientific">Stenomitos frigidus ULC18</name>
    <dbReference type="NCBI Taxonomy" id="2107698"/>
    <lineage>
        <taxon>Bacteria</taxon>
        <taxon>Bacillati</taxon>
        <taxon>Cyanobacteriota</taxon>
        <taxon>Cyanophyceae</taxon>
        <taxon>Leptolyngbyales</taxon>
        <taxon>Leptolyngbyaceae</taxon>
        <taxon>Stenomitos</taxon>
    </lineage>
</organism>
<evidence type="ECO:0000313" key="2">
    <source>
        <dbReference type="EMBL" id="PSB25654.1"/>
    </source>
</evidence>
<sequence length="191" mass="21444">MKQQFFGLGLSAGLALSLCSTAGAVQPAPVEGNANVQWSKVISDPFDGTVVYDKNFSPSDHGYVFVTSWSKGGIRATYTWYESAIDGYRTVWRSRWVHRKGKKVEEQYPEQEPVYRYTRFDDTPKAIMFAVNGQLYTYEDGAIAPELVTALANAPAGNMRIRLVWNNGKTKDIEIGKGTVEAWKTVFRDRT</sequence>
<keyword evidence="3" id="KW-1185">Reference proteome</keyword>